<comment type="caution">
    <text evidence="2">The sequence shown here is derived from an EMBL/GenBank/DDBJ whole genome shotgun (WGS) entry which is preliminary data.</text>
</comment>
<dbReference type="Proteomes" id="UP000565441">
    <property type="component" value="Unassembled WGS sequence"/>
</dbReference>
<keyword evidence="3" id="KW-1185">Reference proteome</keyword>
<feature type="compositionally biased region" description="Low complexity" evidence="1">
    <location>
        <begin position="159"/>
        <end position="171"/>
    </location>
</feature>
<sequence>MALSYVDSASSDEEDAPESVSLAQSMKNVKKQDDVLKQIHTAEKEKKKLRNKERDRRLKEQAESSKKRRKKDEGDADLEARMERAMQEAEAESSEDSEFEDEEEFMGIDVGSRESSEEENFGEEEDDDEDDEMDTDEENSEPPAKLKANPNHLPDHLFASAFSSSSKSTKVASKRKATEDTPARKRKRVRSNAPPKDLLIGSRAMRTLASGLSPAGAATLPSAKVRKFLNRSLALKGGHVKKGRWERRPVNLGVMRRDGPAASFVRKR</sequence>
<feature type="compositionally biased region" description="Basic and acidic residues" evidence="1">
    <location>
        <begin position="30"/>
        <end position="65"/>
    </location>
</feature>
<name>A0A8H5M103_9AGAR</name>
<evidence type="ECO:0000256" key="1">
    <source>
        <dbReference type="SAM" id="MobiDB-lite"/>
    </source>
</evidence>
<reference evidence="2 3" key="1">
    <citation type="journal article" date="2020" name="ISME J.">
        <title>Uncovering the hidden diversity of litter-decomposition mechanisms in mushroom-forming fungi.</title>
        <authorList>
            <person name="Floudas D."/>
            <person name="Bentzer J."/>
            <person name="Ahren D."/>
            <person name="Johansson T."/>
            <person name="Persson P."/>
            <person name="Tunlid A."/>
        </authorList>
    </citation>
    <scope>NUCLEOTIDE SEQUENCE [LARGE SCALE GENOMIC DNA]</scope>
    <source>
        <strain evidence="2 3">CBS 661.87</strain>
    </source>
</reference>
<organism evidence="2 3">
    <name type="scientific">Tricholomella constricta</name>
    <dbReference type="NCBI Taxonomy" id="117010"/>
    <lineage>
        <taxon>Eukaryota</taxon>
        <taxon>Fungi</taxon>
        <taxon>Dikarya</taxon>
        <taxon>Basidiomycota</taxon>
        <taxon>Agaricomycotina</taxon>
        <taxon>Agaricomycetes</taxon>
        <taxon>Agaricomycetidae</taxon>
        <taxon>Agaricales</taxon>
        <taxon>Tricholomatineae</taxon>
        <taxon>Lyophyllaceae</taxon>
        <taxon>Tricholomella</taxon>
    </lineage>
</organism>
<protein>
    <submittedName>
        <fullName evidence="2">Uncharacterized protein</fullName>
    </submittedName>
</protein>
<dbReference type="OrthoDB" id="3253399at2759"/>
<dbReference type="EMBL" id="JAACJP010000026">
    <property type="protein sequence ID" value="KAF5376913.1"/>
    <property type="molecule type" value="Genomic_DNA"/>
</dbReference>
<proteinExistence type="predicted"/>
<evidence type="ECO:0000313" key="3">
    <source>
        <dbReference type="Proteomes" id="UP000565441"/>
    </source>
</evidence>
<feature type="compositionally biased region" description="Basic and acidic residues" evidence="1">
    <location>
        <begin position="78"/>
        <end position="87"/>
    </location>
</feature>
<feature type="compositionally biased region" description="Acidic residues" evidence="1">
    <location>
        <begin position="116"/>
        <end position="140"/>
    </location>
</feature>
<feature type="compositionally biased region" description="Acidic residues" evidence="1">
    <location>
        <begin position="89"/>
        <end position="106"/>
    </location>
</feature>
<feature type="region of interest" description="Disordered" evidence="1">
    <location>
        <begin position="1"/>
        <end position="197"/>
    </location>
</feature>
<dbReference type="AlphaFoldDB" id="A0A8H5M103"/>
<accession>A0A8H5M103</accession>
<gene>
    <name evidence="2" type="ORF">D9615_007313</name>
</gene>
<evidence type="ECO:0000313" key="2">
    <source>
        <dbReference type="EMBL" id="KAF5376913.1"/>
    </source>
</evidence>